<name>A0A561VM36_ACTTI</name>
<keyword evidence="1 4" id="KW-0489">Methyltransferase</keyword>
<dbReference type="Gene3D" id="3.40.50.150">
    <property type="entry name" value="Vaccinia Virus protein VP39"/>
    <property type="match status" value="1"/>
</dbReference>
<dbReference type="PANTHER" id="PTHR43861">
    <property type="entry name" value="TRANS-ACONITATE 2-METHYLTRANSFERASE-RELATED"/>
    <property type="match status" value="1"/>
</dbReference>
<dbReference type="AlphaFoldDB" id="A0A561VM36"/>
<dbReference type="Proteomes" id="UP000320239">
    <property type="component" value="Unassembled WGS sequence"/>
</dbReference>
<accession>A0A561VM36</accession>
<dbReference type="PANTHER" id="PTHR43861:SF1">
    <property type="entry name" value="TRANS-ACONITATE 2-METHYLTRANSFERASE"/>
    <property type="match status" value="1"/>
</dbReference>
<evidence type="ECO:0000313" key="4">
    <source>
        <dbReference type="EMBL" id="TWG12688.1"/>
    </source>
</evidence>
<evidence type="ECO:0000256" key="2">
    <source>
        <dbReference type="ARBA" id="ARBA00022679"/>
    </source>
</evidence>
<organism evidence="4 5">
    <name type="scientific">Actinoplanes teichomyceticus</name>
    <dbReference type="NCBI Taxonomy" id="1867"/>
    <lineage>
        <taxon>Bacteria</taxon>
        <taxon>Bacillati</taxon>
        <taxon>Actinomycetota</taxon>
        <taxon>Actinomycetes</taxon>
        <taxon>Micromonosporales</taxon>
        <taxon>Micromonosporaceae</taxon>
        <taxon>Actinoplanes</taxon>
    </lineage>
</organism>
<dbReference type="SUPFAM" id="SSF53335">
    <property type="entry name" value="S-adenosyl-L-methionine-dependent methyltransferases"/>
    <property type="match status" value="1"/>
</dbReference>
<dbReference type="InterPro" id="IPR029063">
    <property type="entry name" value="SAM-dependent_MTases_sf"/>
</dbReference>
<dbReference type="GO" id="GO:0008168">
    <property type="term" value="F:methyltransferase activity"/>
    <property type="evidence" value="ECO:0007669"/>
    <property type="project" value="UniProtKB-KW"/>
</dbReference>
<keyword evidence="2 4" id="KW-0808">Transferase</keyword>
<protein>
    <submittedName>
        <fullName evidence="4">Methyltransferase family protein</fullName>
    </submittedName>
</protein>
<sequence>MLDLDAEVLRDYYDEVIGWAAAAAPDRPRVVDLGAGTGTGTLALARHLPGAALTAVDVDEDMLARLRRRATEAGCGERVRTVRADLDGDWPQLGPADLVWASASMHHLADPAAALTRVRDVLRPGGAVVISELDGFPRFLTDPAGSALEDRCQAELARLRREAGMHMGEDWGARLRAAGFELEGARRFAIELRPPLGAAALRYAQVTLQRTRDRLGDRLGGAELAALDAIVAGLPGRDDLTVRATRDVWIGRRG</sequence>
<evidence type="ECO:0000256" key="1">
    <source>
        <dbReference type="ARBA" id="ARBA00022603"/>
    </source>
</evidence>
<dbReference type="Pfam" id="PF13649">
    <property type="entry name" value="Methyltransf_25"/>
    <property type="match status" value="1"/>
</dbReference>
<evidence type="ECO:0000313" key="5">
    <source>
        <dbReference type="Proteomes" id="UP000320239"/>
    </source>
</evidence>
<dbReference type="EMBL" id="VIWY01000005">
    <property type="protein sequence ID" value="TWG12688.1"/>
    <property type="molecule type" value="Genomic_DNA"/>
</dbReference>
<keyword evidence="5" id="KW-1185">Reference proteome</keyword>
<dbReference type="CDD" id="cd02440">
    <property type="entry name" value="AdoMet_MTases"/>
    <property type="match status" value="1"/>
</dbReference>
<feature type="domain" description="Methyltransferase" evidence="3">
    <location>
        <begin position="30"/>
        <end position="126"/>
    </location>
</feature>
<reference evidence="4 5" key="1">
    <citation type="submission" date="2019-06" db="EMBL/GenBank/DDBJ databases">
        <title>Sequencing the genomes of 1000 actinobacteria strains.</title>
        <authorList>
            <person name="Klenk H.-P."/>
        </authorList>
    </citation>
    <scope>NUCLEOTIDE SEQUENCE [LARGE SCALE GENOMIC DNA]</scope>
    <source>
        <strain evidence="4 5">DSM 43866</strain>
    </source>
</reference>
<proteinExistence type="predicted"/>
<dbReference type="GO" id="GO:0032259">
    <property type="term" value="P:methylation"/>
    <property type="evidence" value="ECO:0007669"/>
    <property type="project" value="UniProtKB-KW"/>
</dbReference>
<evidence type="ECO:0000259" key="3">
    <source>
        <dbReference type="Pfam" id="PF13649"/>
    </source>
</evidence>
<dbReference type="InterPro" id="IPR041698">
    <property type="entry name" value="Methyltransf_25"/>
</dbReference>
<comment type="caution">
    <text evidence="4">The sequence shown here is derived from an EMBL/GenBank/DDBJ whole genome shotgun (WGS) entry which is preliminary data.</text>
</comment>
<gene>
    <name evidence="4" type="ORF">FHX34_105555</name>
</gene>